<evidence type="ECO:0000313" key="3">
    <source>
        <dbReference type="Proteomes" id="UP000182835"/>
    </source>
</evidence>
<comment type="caution">
    <text evidence="2">The sequence shown here is derived from an EMBL/GenBank/DDBJ whole genome shotgun (WGS) entry which is preliminary data.</text>
</comment>
<evidence type="ECO:0000313" key="2">
    <source>
        <dbReference type="EMBL" id="OJG15520.1"/>
    </source>
</evidence>
<organism evidence="2 3">
    <name type="scientific">Enterococcus canintestini</name>
    <dbReference type="NCBI Taxonomy" id="317010"/>
    <lineage>
        <taxon>Bacteria</taxon>
        <taxon>Bacillati</taxon>
        <taxon>Bacillota</taxon>
        <taxon>Bacilli</taxon>
        <taxon>Lactobacillales</taxon>
        <taxon>Enterococcaceae</taxon>
        <taxon>Enterococcus</taxon>
    </lineage>
</organism>
<sequence length="42" mass="5102">MVPRIFVPWQFCQGTFLLLCFLAAQILNPFIKRFKKFFNNTY</sequence>
<accession>A0A1L8R6Z1</accession>
<evidence type="ECO:0000256" key="1">
    <source>
        <dbReference type="SAM" id="Phobius"/>
    </source>
</evidence>
<keyword evidence="1" id="KW-0812">Transmembrane</keyword>
<keyword evidence="1" id="KW-0472">Membrane</keyword>
<protein>
    <submittedName>
        <fullName evidence="2">Uncharacterized protein</fullName>
    </submittedName>
</protein>
<proteinExistence type="predicted"/>
<dbReference type="AlphaFoldDB" id="A0A1L8R6Z1"/>
<feature type="transmembrane region" description="Helical" evidence="1">
    <location>
        <begin position="6"/>
        <end position="27"/>
    </location>
</feature>
<name>A0A1L8R6Z1_9ENTE</name>
<keyword evidence="1" id="KW-1133">Transmembrane helix</keyword>
<dbReference type="Proteomes" id="UP000182835">
    <property type="component" value="Unassembled WGS sequence"/>
</dbReference>
<gene>
    <name evidence="2" type="ORF">RU96_GL002333</name>
</gene>
<dbReference type="EMBL" id="JXKG01000007">
    <property type="protein sequence ID" value="OJG15520.1"/>
    <property type="molecule type" value="Genomic_DNA"/>
</dbReference>
<reference evidence="2 3" key="1">
    <citation type="submission" date="2014-12" db="EMBL/GenBank/DDBJ databases">
        <title>Draft genome sequences of 29 type strains of Enterococci.</title>
        <authorList>
            <person name="Zhong Z."/>
            <person name="Sun Z."/>
            <person name="Liu W."/>
            <person name="Zhang W."/>
            <person name="Zhang H."/>
        </authorList>
    </citation>
    <scope>NUCLEOTIDE SEQUENCE [LARGE SCALE GENOMIC DNA]</scope>
    <source>
        <strain evidence="2 3">DSM 21207</strain>
    </source>
</reference>